<dbReference type="SMART" id="SM00448">
    <property type="entry name" value="REC"/>
    <property type="match status" value="1"/>
</dbReference>
<dbReference type="InterPro" id="IPR043128">
    <property type="entry name" value="Rev_trsase/Diguanyl_cyclase"/>
</dbReference>
<dbReference type="InterPro" id="IPR011006">
    <property type="entry name" value="CheY-like_superfamily"/>
</dbReference>
<dbReference type="SUPFAM" id="SSF52172">
    <property type="entry name" value="CheY-like"/>
    <property type="match status" value="1"/>
</dbReference>
<dbReference type="SUPFAM" id="SSF141868">
    <property type="entry name" value="EAL domain-like"/>
    <property type="match status" value="1"/>
</dbReference>
<dbReference type="EMBL" id="FLQY01000257">
    <property type="protein sequence ID" value="SBT09570.1"/>
    <property type="molecule type" value="Genomic_DNA"/>
</dbReference>
<evidence type="ECO:0000313" key="7">
    <source>
        <dbReference type="EMBL" id="SBT09570.1"/>
    </source>
</evidence>
<dbReference type="SMART" id="SM00267">
    <property type="entry name" value="GGDEF"/>
    <property type="match status" value="1"/>
</dbReference>
<reference evidence="7 8" key="1">
    <citation type="submission" date="2016-06" db="EMBL/GenBank/DDBJ databases">
        <authorList>
            <person name="Kjaerup R.B."/>
            <person name="Dalgaard T.S."/>
            <person name="Juul-Madsen H.R."/>
        </authorList>
    </citation>
    <scope>NUCLEOTIDE SEQUENCE [LARGE SCALE GENOMIC DNA]</scope>
    <source>
        <strain evidence="7">2</strain>
    </source>
</reference>
<dbReference type="InterPro" id="IPR035919">
    <property type="entry name" value="EAL_sf"/>
</dbReference>
<evidence type="ECO:0000259" key="4">
    <source>
        <dbReference type="PROSITE" id="PS50113"/>
    </source>
</evidence>
<keyword evidence="1" id="KW-0597">Phosphoprotein</keyword>
<organism evidence="7 8">
    <name type="scientific">Candidatus Propionivibrio aalborgensis</name>
    <dbReference type="NCBI Taxonomy" id="1860101"/>
    <lineage>
        <taxon>Bacteria</taxon>
        <taxon>Pseudomonadati</taxon>
        <taxon>Pseudomonadota</taxon>
        <taxon>Betaproteobacteria</taxon>
        <taxon>Rhodocyclales</taxon>
        <taxon>Rhodocyclaceae</taxon>
        <taxon>Propionivibrio</taxon>
    </lineage>
</organism>
<feature type="modified residue" description="4-aspartylphosphate" evidence="1">
    <location>
        <position position="746"/>
    </location>
</feature>
<dbReference type="Gene3D" id="3.20.20.450">
    <property type="entry name" value="EAL domain"/>
    <property type="match status" value="1"/>
</dbReference>
<dbReference type="Gene3D" id="3.30.70.270">
    <property type="match status" value="1"/>
</dbReference>
<dbReference type="Gene3D" id="3.30.450.20">
    <property type="entry name" value="PAS domain"/>
    <property type="match status" value="2"/>
</dbReference>
<dbReference type="Pfam" id="PF00072">
    <property type="entry name" value="Response_reg"/>
    <property type="match status" value="1"/>
</dbReference>
<dbReference type="SMART" id="SM00091">
    <property type="entry name" value="PAS"/>
    <property type="match status" value="2"/>
</dbReference>
<dbReference type="AlphaFoldDB" id="A0A1A8XX78"/>
<dbReference type="CDD" id="cd17569">
    <property type="entry name" value="REC_HupR-like"/>
    <property type="match status" value="1"/>
</dbReference>
<dbReference type="PROSITE" id="PS50110">
    <property type="entry name" value="RESPONSE_REGULATORY"/>
    <property type="match status" value="1"/>
</dbReference>
<dbReference type="PANTHER" id="PTHR44757">
    <property type="entry name" value="DIGUANYLATE CYCLASE DGCP"/>
    <property type="match status" value="1"/>
</dbReference>
<dbReference type="EC" id="2.7.7.65" evidence="7"/>
<dbReference type="SUPFAM" id="SSF55785">
    <property type="entry name" value="PYP-like sensor domain (PAS domain)"/>
    <property type="match status" value="2"/>
</dbReference>
<dbReference type="NCBIfam" id="TIGR00229">
    <property type="entry name" value="sensory_box"/>
    <property type="match status" value="1"/>
</dbReference>
<feature type="domain" description="EAL" evidence="5">
    <location>
        <begin position="428"/>
        <end position="682"/>
    </location>
</feature>
<keyword evidence="7" id="KW-0808">Transferase</keyword>
<dbReference type="InterPro" id="IPR029787">
    <property type="entry name" value="Nucleotide_cyclase"/>
</dbReference>
<evidence type="ECO:0000313" key="8">
    <source>
        <dbReference type="Proteomes" id="UP000199600"/>
    </source>
</evidence>
<sequence length="826" mass="91004">MTHAMRESAYYDALGCLVMRLDRKTAIRFMNRFGLKLLGYERLDQLFGRPMSVVLPDNDAQSATLAALIGNSERVFPDPFEAELLHCDGSLIPLSWKRSEQIGAAGQAAATILVGFDARSMRESQATAAMFQTVTDNYSGSILIANEDNSILYANPALLHMTGYSFEELIGKTPAIFKSGQTPDEVYRNLWETIDSGGIWNGEVINRRKDGSHYLECKTIAAIRDSQGHVQNYFAIGEDGSQRHQLQQHIDKLLAIDQLTGLPNRTAFMNLLVAALNSAYLDESEVTVLHIDIDDFFVVNDAIGTDEADLVIVEIALSIKGALRQADILARLGNDKFAILLGPHESGIDNVIHDVTGRVLAAIHQPILLTDRPIYVTASIGIAGYPIDGGSASELLSHAMNATERAKAGGGNHCCRFDATTASSASGQRELIADLRLAIERNEMFLHFQPQVSLFSGAIIGLEALIRWRHPLRGMVSPGDFIPLAEQSNLVVDIGEWVLGETLRQMRIWLDAGLPSIKVAINLAARHLLAPGLHATISNALAVQRIDPRHLEVEITEGAMMQDIAGAIRSTAQLKKVGVRISLDDFGTGYSSLAYLSRFPIDVVKIDQSFVSDITTNPVNAAIAQATIAMSHKLGKVVLAEGVETEEQMQYLRRNECDEMQGYFFSRPLPAEDIARLLQEGSTMNLYAQRGSVKRNTVLFVDDEANILASLKRTLRREGYEIMTAGSAAEGLSLLATNDVQLIVSDQRMPEMNGTEFLSRVKSLYPQTVRMVLSGYSEISAVTDAINKGAVYRFLLKPWDTEMLREEIAGALRHWRELYASRRKDD</sequence>
<name>A0A1A8XX78_9RHOO</name>
<dbReference type="SMART" id="SM00052">
    <property type="entry name" value="EAL"/>
    <property type="match status" value="1"/>
</dbReference>
<dbReference type="InterPro" id="IPR001610">
    <property type="entry name" value="PAC"/>
</dbReference>
<dbReference type="Gene3D" id="3.40.50.2300">
    <property type="match status" value="1"/>
</dbReference>
<dbReference type="NCBIfam" id="TIGR00254">
    <property type="entry name" value="GGDEF"/>
    <property type="match status" value="1"/>
</dbReference>
<evidence type="ECO:0000259" key="5">
    <source>
        <dbReference type="PROSITE" id="PS50883"/>
    </source>
</evidence>
<feature type="domain" description="PAS" evidence="3">
    <location>
        <begin position="127"/>
        <end position="173"/>
    </location>
</feature>
<keyword evidence="8" id="KW-1185">Reference proteome</keyword>
<dbReference type="Pfam" id="PF00563">
    <property type="entry name" value="EAL"/>
    <property type="match status" value="1"/>
</dbReference>
<feature type="domain" description="PAC" evidence="4">
    <location>
        <begin position="200"/>
        <end position="252"/>
    </location>
</feature>
<evidence type="ECO:0000259" key="6">
    <source>
        <dbReference type="PROSITE" id="PS50887"/>
    </source>
</evidence>
<dbReference type="PROSITE" id="PS50113">
    <property type="entry name" value="PAC"/>
    <property type="match status" value="1"/>
</dbReference>
<evidence type="ECO:0000256" key="1">
    <source>
        <dbReference type="PROSITE-ProRule" id="PRU00169"/>
    </source>
</evidence>
<dbReference type="SUPFAM" id="SSF55073">
    <property type="entry name" value="Nucleotide cyclase"/>
    <property type="match status" value="1"/>
</dbReference>
<dbReference type="SMART" id="SM00086">
    <property type="entry name" value="PAC"/>
    <property type="match status" value="1"/>
</dbReference>
<dbReference type="CDD" id="cd00130">
    <property type="entry name" value="PAS"/>
    <property type="match status" value="1"/>
</dbReference>
<feature type="domain" description="Response regulatory" evidence="2">
    <location>
        <begin position="697"/>
        <end position="812"/>
    </location>
</feature>
<dbReference type="InterPro" id="IPR035965">
    <property type="entry name" value="PAS-like_dom_sf"/>
</dbReference>
<protein>
    <submittedName>
        <fullName evidence="7">Putative Diguanylate cyclase</fullName>
        <ecNumber evidence="7">2.7.7.65</ecNumber>
    </submittedName>
</protein>
<proteinExistence type="predicted"/>
<gene>
    <name evidence="7" type="ORF">PROAA_330020</name>
</gene>
<dbReference type="PANTHER" id="PTHR44757:SF2">
    <property type="entry name" value="BIOFILM ARCHITECTURE MAINTENANCE PROTEIN MBAA"/>
    <property type="match status" value="1"/>
</dbReference>
<dbReference type="PROSITE" id="PS50887">
    <property type="entry name" value="GGDEF"/>
    <property type="match status" value="1"/>
</dbReference>
<dbReference type="GO" id="GO:0052621">
    <property type="term" value="F:diguanylate cyclase activity"/>
    <property type="evidence" value="ECO:0007669"/>
    <property type="project" value="UniProtKB-EC"/>
</dbReference>
<evidence type="ECO:0000259" key="2">
    <source>
        <dbReference type="PROSITE" id="PS50110"/>
    </source>
</evidence>
<dbReference type="CDD" id="cd01949">
    <property type="entry name" value="GGDEF"/>
    <property type="match status" value="1"/>
</dbReference>
<dbReference type="RefSeq" id="WP_186411644.1">
    <property type="nucleotide sequence ID" value="NZ_FLQY01000257.1"/>
</dbReference>
<dbReference type="Pfam" id="PF00990">
    <property type="entry name" value="GGDEF"/>
    <property type="match status" value="1"/>
</dbReference>
<feature type="domain" description="GGDEF" evidence="6">
    <location>
        <begin position="284"/>
        <end position="419"/>
    </location>
</feature>
<evidence type="ECO:0000259" key="3">
    <source>
        <dbReference type="PROSITE" id="PS50112"/>
    </source>
</evidence>
<dbReference type="InterPro" id="IPR001633">
    <property type="entry name" value="EAL_dom"/>
</dbReference>
<dbReference type="InterPro" id="IPR001789">
    <property type="entry name" value="Sig_transdc_resp-reg_receiver"/>
</dbReference>
<dbReference type="Proteomes" id="UP000199600">
    <property type="component" value="Unassembled WGS sequence"/>
</dbReference>
<dbReference type="GO" id="GO:0000160">
    <property type="term" value="P:phosphorelay signal transduction system"/>
    <property type="evidence" value="ECO:0007669"/>
    <property type="project" value="InterPro"/>
</dbReference>
<dbReference type="PROSITE" id="PS50112">
    <property type="entry name" value="PAS"/>
    <property type="match status" value="1"/>
</dbReference>
<dbReference type="Pfam" id="PF13426">
    <property type="entry name" value="PAS_9"/>
    <property type="match status" value="1"/>
</dbReference>
<accession>A0A1A8XX78</accession>
<dbReference type="CDD" id="cd01948">
    <property type="entry name" value="EAL"/>
    <property type="match status" value="1"/>
</dbReference>
<dbReference type="InterPro" id="IPR000700">
    <property type="entry name" value="PAS-assoc_C"/>
</dbReference>
<dbReference type="InterPro" id="IPR000014">
    <property type="entry name" value="PAS"/>
</dbReference>
<dbReference type="PROSITE" id="PS50883">
    <property type="entry name" value="EAL"/>
    <property type="match status" value="1"/>
</dbReference>
<dbReference type="InterPro" id="IPR052155">
    <property type="entry name" value="Biofilm_reg_signaling"/>
</dbReference>
<dbReference type="FunFam" id="3.20.20.450:FF:000001">
    <property type="entry name" value="Cyclic di-GMP phosphodiesterase yahA"/>
    <property type="match status" value="1"/>
</dbReference>
<keyword evidence="7" id="KW-0548">Nucleotidyltransferase</keyword>
<dbReference type="InterPro" id="IPR000160">
    <property type="entry name" value="GGDEF_dom"/>
</dbReference>